<dbReference type="EMBL" id="LAYY01000001">
    <property type="protein sequence ID" value="KKK40013.1"/>
    <property type="molecule type" value="Genomic_DNA"/>
</dbReference>
<dbReference type="EC" id="3.1.3.15" evidence="3 8"/>
<dbReference type="InterPro" id="IPR016195">
    <property type="entry name" value="Pol/histidinol_Pase-like"/>
</dbReference>
<accession>A0A0M2T0Q9</accession>
<comment type="caution">
    <text evidence="10">The sequence shown here is derived from an EMBL/GenBank/DDBJ whole genome shotgun (WGS) entry which is preliminary data.</text>
</comment>
<dbReference type="AlphaFoldDB" id="A0A0M2T0Q9"/>
<gene>
    <name evidence="10" type="ORF">WQ57_01730</name>
</gene>
<name>A0A0M2T0Q9_9BACI</name>
<protein>
    <recommendedName>
        <fullName evidence="3 8">Histidinol-phosphatase</fullName>
        <shortName evidence="8">HolPase</shortName>
        <ecNumber evidence="3 8">3.1.3.15</ecNumber>
    </recommendedName>
</protein>
<feature type="domain" description="PHP" evidence="9">
    <location>
        <begin position="66"/>
        <end position="258"/>
    </location>
</feature>
<dbReference type="Pfam" id="PF02811">
    <property type="entry name" value="PHP"/>
    <property type="match status" value="1"/>
</dbReference>
<evidence type="ECO:0000256" key="4">
    <source>
        <dbReference type="ARBA" id="ARBA00022605"/>
    </source>
</evidence>
<evidence type="ECO:0000313" key="11">
    <source>
        <dbReference type="Proteomes" id="UP000034166"/>
    </source>
</evidence>
<evidence type="ECO:0000256" key="7">
    <source>
        <dbReference type="ARBA" id="ARBA00049158"/>
    </source>
</evidence>
<dbReference type="RefSeq" id="WP_046521954.1">
    <property type="nucleotide sequence ID" value="NZ_LAYY01000001.1"/>
</dbReference>
<comment type="similarity">
    <text evidence="2 8">Belongs to the PHP hydrolase family. HisK subfamily.</text>
</comment>
<dbReference type="GO" id="GO:0000105">
    <property type="term" value="P:L-histidine biosynthetic process"/>
    <property type="evidence" value="ECO:0007669"/>
    <property type="project" value="UniProtKB-UniRule"/>
</dbReference>
<dbReference type="CDD" id="cd12110">
    <property type="entry name" value="PHP_HisPPase_Hisj_like"/>
    <property type="match status" value="1"/>
</dbReference>
<dbReference type="UniPathway" id="UPA00031">
    <property type="reaction ID" value="UER00013"/>
</dbReference>
<evidence type="ECO:0000256" key="2">
    <source>
        <dbReference type="ARBA" id="ARBA00009152"/>
    </source>
</evidence>
<dbReference type="NCBIfam" id="NF005235">
    <property type="entry name" value="PRK06740.1"/>
    <property type="match status" value="1"/>
</dbReference>
<dbReference type="PATRIC" id="fig|1408103.3.peg.386"/>
<keyword evidence="4 8" id="KW-0028">Amino-acid biosynthesis</keyword>
<keyword evidence="11" id="KW-1185">Reference proteome</keyword>
<evidence type="ECO:0000256" key="1">
    <source>
        <dbReference type="ARBA" id="ARBA00004970"/>
    </source>
</evidence>
<comment type="catalytic activity">
    <reaction evidence="7 8">
        <text>L-histidinol phosphate + H2O = L-histidinol + phosphate</text>
        <dbReference type="Rhea" id="RHEA:14465"/>
        <dbReference type="ChEBI" id="CHEBI:15377"/>
        <dbReference type="ChEBI" id="CHEBI:43474"/>
        <dbReference type="ChEBI" id="CHEBI:57699"/>
        <dbReference type="ChEBI" id="CHEBI:57980"/>
        <dbReference type="EC" id="3.1.3.15"/>
    </reaction>
</comment>
<keyword evidence="5 8" id="KW-0378">Hydrolase</keyword>
<dbReference type="GO" id="GO:0005737">
    <property type="term" value="C:cytoplasm"/>
    <property type="evidence" value="ECO:0007669"/>
    <property type="project" value="TreeGrafter"/>
</dbReference>
<dbReference type="PANTHER" id="PTHR21039:SF0">
    <property type="entry name" value="HISTIDINOL-PHOSPHATASE"/>
    <property type="match status" value="1"/>
</dbReference>
<comment type="pathway">
    <text evidence="1 8">Amino-acid biosynthesis; L-histidine biosynthesis; L-histidine from 5-phospho-alpha-D-ribose 1-diphosphate: step 8/9.</text>
</comment>
<keyword evidence="6 8" id="KW-0368">Histidine biosynthesis</keyword>
<dbReference type="NCBIfam" id="TIGR01856">
    <property type="entry name" value="hisJ_fam"/>
    <property type="match status" value="1"/>
</dbReference>
<evidence type="ECO:0000256" key="6">
    <source>
        <dbReference type="ARBA" id="ARBA00023102"/>
    </source>
</evidence>
<proteinExistence type="inferred from homology"/>
<dbReference type="InterPro" id="IPR010140">
    <property type="entry name" value="Histidinol_P_phosphatase_HisJ"/>
</dbReference>
<reference evidence="10 11" key="1">
    <citation type="submission" date="2015-04" db="EMBL/GenBank/DDBJ databases">
        <title>Taxonomic description and genome sequence of Bacillus campisalis sp. nov., a novel member of the genus Bacillus isolated from solar saltern.</title>
        <authorList>
            <person name="Mathan Kumar R."/>
            <person name="Kaur G."/>
            <person name="Kumar A."/>
            <person name="Singh N.K."/>
            <person name="Kaur N."/>
            <person name="Kumar N."/>
            <person name="Mayilraj S."/>
        </authorList>
    </citation>
    <scope>NUCLEOTIDE SEQUENCE [LARGE SCALE GENOMIC DNA]</scope>
    <source>
        <strain evidence="10 11">SA2-6</strain>
    </source>
</reference>
<sequence length="337" mass="39804">MKVDYHVHLEEGPYSLKWADRTNQSLDYFHPYSEPRHSYQWLQASMDRLSKRMKLGAYDESWVDLYLIEAKRKGLKEVGIVDHLYRFEESRFYFEKYMDVSDSDIGRKQRVWLDQVMTQQMDSFVEAVEKAKPRWAEQGVTLRMGIEADYFPGCESELEQLLEKYDWDYVIGSVHFVDGWGFDNPDTKYHYDNLDLRLAYQRFFTIVESAIRSELFDFVAHLDNFKVFNYRPDEKELLNHYHEIGKALAETDTATEINAGLYYRYPVKEMCPSPALLDILLEHGVHFTLSSDSHFPEDIGSYVDQNKHTLLEKGIKNVATFEKRNRIRKPIGEPALK</sequence>
<dbReference type="Proteomes" id="UP000034166">
    <property type="component" value="Unassembled WGS sequence"/>
</dbReference>
<dbReference type="OrthoDB" id="9775255at2"/>
<evidence type="ECO:0000256" key="8">
    <source>
        <dbReference type="RuleBase" id="RU366003"/>
    </source>
</evidence>
<dbReference type="PANTHER" id="PTHR21039">
    <property type="entry name" value="HISTIDINOL PHOSPHATASE-RELATED"/>
    <property type="match status" value="1"/>
</dbReference>
<evidence type="ECO:0000256" key="5">
    <source>
        <dbReference type="ARBA" id="ARBA00022801"/>
    </source>
</evidence>
<dbReference type="InterPro" id="IPR004013">
    <property type="entry name" value="PHP_dom"/>
</dbReference>
<evidence type="ECO:0000313" key="10">
    <source>
        <dbReference type="EMBL" id="KKK40013.1"/>
    </source>
</evidence>
<dbReference type="SUPFAM" id="SSF89550">
    <property type="entry name" value="PHP domain-like"/>
    <property type="match status" value="1"/>
</dbReference>
<dbReference type="Gene3D" id="3.20.20.140">
    <property type="entry name" value="Metal-dependent hydrolases"/>
    <property type="match status" value="1"/>
</dbReference>
<evidence type="ECO:0000256" key="3">
    <source>
        <dbReference type="ARBA" id="ARBA00013085"/>
    </source>
</evidence>
<dbReference type="NCBIfam" id="NF005596">
    <property type="entry name" value="PRK07328.1"/>
    <property type="match status" value="1"/>
</dbReference>
<evidence type="ECO:0000259" key="9">
    <source>
        <dbReference type="Pfam" id="PF02811"/>
    </source>
</evidence>
<organism evidence="10 11">
    <name type="scientific">Mesobacillus campisalis</name>
    <dbReference type="NCBI Taxonomy" id="1408103"/>
    <lineage>
        <taxon>Bacteria</taxon>
        <taxon>Bacillati</taxon>
        <taxon>Bacillota</taxon>
        <taxon>Bacilli</taxon>
        <taxon>Bacillales</taxon>
        <taxon>Bacillaceae</taxon>
        <taxon>Mesobacillus</taxon>
    </lineage>
</organism>
<dbReference type="GO" id="GO:0004401">
    <property type="term" value="F:histidinol-phosphatase activity"/>
    <property type="evidence" value="ECO:0007669"/>
    <property type="project" value="UniProtKB-UniRule"/>
</dbReference>